<dbReference type="SUPFAM" id="SSF81321">
    <property type="entry name" value="Family A G protein-coupled receptor-like"/>
    <property type="match status" value="1"/>
</dbReference>
<dbReference type="Pfam" id="PF10324">
    <property type="entry name" value="7TM_GPCR_Srw"/>
    <property type="match status" value="1"/>
</dbReference>
<feature type="transmembrane region" description="Helical" evidence="6">
    <location>
        <begin position="6"/>
        <end position="29"/>
    </location>
</feature>
<dbReference type="GO" id="GO:0016020">
    <property type="term" value="C:membrane"/>
    <property type="evidence" value="ECO:0007669"/>
    <property type="project" value="UniProtKB-SubCell"/>
</dbReference>
<comment type="similarity">
    <text evidence="5">Belongs to the G-protein coupled receptor 1 family.</text>
</comment>
<feature type="transmembrane region" description="Helical" evidence="6">
    <location>
        <begin position="228"/>
        <end position="250"/>
    </location>
</feature>
<dbReference type="PANTHER" id="PTHR47323">
    <property type="entry name" value="FMRFAMIDE PEPTIDE RECEPTOR FAMILY-RELATED"/>
    <property type="match status" value="1"/>
</dbReference>
<gene>
    <name evidence="8" type="ORF">CAMP_LOCUS5185</name>
</gene>
<dbReference type="InterPro" id="IPR017452">
    <property type="entry name" value="GPCR_Rhodpsn_7TM"/>
</dbReference>
<dbReference type="InterPro" id="IPR019427">
    <property type="entry name" value="7TM_GPCR_serpentine_rcpt_Srw"/>
</dbReference>
<evidence type="ECO:0000259" key="7">
    <source>
        <dbReference type="PROSITE" id="PS50262"/>
    </source>
</evidence>
<dbReference type="GO" id="GO:0008528">
    <property type="term" value="F:G protein-coupled peptide receptor activity"/>
    <property type="evidence" value="ECO:0007669"/>
    <property type="project" value="InterPro"/>
</dbReference>
<feature type="domain" description="G-protein coupled receptors family 1 profile" evidence="7">
    <location>
        <begin position="21"/>
        <end position="285"/>
    </location>
</feature>
<keyword evidence="5" id="KW-0675">Receptor</keyword>
<evidence type="ECO:0000256" key="6">
    <source>
        <dbReference type="SAM" id="Phobius"/>
    </source>
</evidence>
<keyword evidence="3 6" id="KW-1133">Transmembrane helix</keyword>
<dbReference type="EMBL" id="CANHGI010000002">
    <property type="protein sequence ID" value="CAI5442548.1"/>
    <property type="molecule type" value="Genomic_DNA"/>
</dbReference>
<dbReference type="InterPro" id="IPR053352">
    <property type="entry name" value="FMRFamide_rcpt"/>
</dbReference>
<evidence type="ECO:0000256" key="2">
    <source>
        <dbReference type="ARBA" id="ARBA00022692"/>
    </source>
</evidence>
<dbReference type="AlphaFoldDB" id="A0A9P1ICY4"/>
<keyword evidence="4 6" id="KW-0472">Membrane</keyword>
<dbReference type="CDD" id="cd14978">
    <property type="entry name" value="7tmA_FMRFamide_R-like"/>
    <property type="match status" value="1"/>
</dbReference>
<evidence type="ECO:0000256" key="3">
    <source>
        <dbReference type="ARBA" id="ARBA00022989"/>
    </source>
</evidence>
<proteinExistence type="inferred from homology"/>
<accession>A0A9P1ICY4</accession>
<dbReference type="OrthoDB" id="10011262at2759"/>
<feature type="transmembrane region" description="Helical" evidence="6">
    <location>
        <begin position="131"/>
        <end position="151"/>
    </location>
</feature>
<dbReference type="Proteomes" id="UP001152747">
    <property type="component" value="Unassembled WGS sequence"/>
</dbReference>
<dbReference type="PROSITE" id="PS50262">
    <property type="entry name" value="G_PROTEIN_RECEP_F1_2"/>
    <property type="match status" value="1"/>
</dbReference>
<keyword evidence="5" id="KW-0807">Transducer</keyword>
<dbReference type="Gene3D" id="1.20.1070.10">
    <property type="entry name" value="Rhodopsin 7-helix transmembrane proteins"/>
    <property type="match status" value="1"/>
</dbReference>
<reference evidence="8" key="1">
    <citation type="submission" date="2022-11" db="EMBL/GenBank/DDBJ databases">
        <authorList>
            <person name="Kikuchi T."/>
        </authorList>
    </citation>
    <scope>NUCLEOTIDE SEQUENCE</scope>
    <source>
        <strain evidence="8">PS1010</strain>
    </source>
</reference>
<feature type="transmembrane region" description="Helical" evidence="6">
    <location>
        <begin position="81"/>
        <end position="110"/>
    </location>
</feature>
<organism evidence="8 9">
    <name type="scientific">Caenorhabditis angaria</name>
    <dbReference type="NCBI Taxonomy" id="860376"/>
    <lineage>
        <taxon>Eukaryota</taxon>
        <taxon>Metazoa</taxon>
        <taxon>Ecdysozoa</taxon>
        <taxon>Nematoda</taxon>
        <taxon>Chromadorea</taxon>
        <taxon>Rhabditida</taxon>
        <taxon>Rhabditina</taxon>
        <taxon>Rhabditomorpha</taxon>
        <taxon>Rhabditoidea</taxon>
        <taxon>Rhabditidae</taxon>
        <taxon>Peloderinae</taxon>
        <taxon>Caenorhabditis</taxon>
    </lineage>
</organism>
<feature type="transmembrane region" description="Helical" evidence="6">
    <location>
        <begin position="171"/>
        <end position="198"/>
    </location>
</feature>
<feature type="transmembrane region" description="Helical" evidence="6">
    <location>
        <begin position="262"/>
        <end position="288"/>
    </location>
</feature>
<protein>
    <recommendedName>
        <fullName evidence="7">G-protein coupled receptors family 1 profile domain-containing protein</fullName>
    </recommendedName>
</protein>
<evidence type="ECO:0000256" key="1">
    <source>
        <dbReference type="ARBA" id="ARBA00004370"/>
    </source>
</evidence>
<keyword evidence="2 5" id="KW-0812">Transmembrane</keyword>
<dbReference type="PROSITE" id="PS00237">
    <property type="entry name" value="G_PROTEIN_RECEP_F1_1"/>
    <property type="match status" value="1"/>
</dbReference>
<comment type="subcellular location">
    <subcellularLocation>
        <location evidence="1">Membrane</location>
    </subcellularLocation>
</comment>
<dbReference type="InterPro" id="IPR000276">
    <property type="entry name" value="GPCR_Rhodpsn"/>
</dbReference>
<keyword evidence="9" id="KW-1185">Reference proteome</keyword>
<evidence type="ECO:0000256" key="4">
    <source>
        <dbReference type="ARBA" id="ARBA00023136"/>
    </source>
</evidence>
<sequence length="339" mass="39633">MDYNDIKPFAYLIVIIIGILGNFAAFLVYRTPQMRKSTVGILLLIVSVIDVILSILSLPLFSLINLPVWPNKFQPNSPHAIFSSIISCYLYPICMMAKSSSLYFLVLITIERWIAVCRPLQAKILCTNRNTCRAGIFIVIYSIVFNIPKFFDYTYDAKYEWQLWMLSPEKHFWFFLTFYGILSVLFDYLIPIMIMVIANYCVIRELRRNDVTITTLNVQKRKEQNTTVMLLVVTIIFTICHSVGGVFKMIEIICGRFMLNGFYLYFADLTVFLIVLHTSSTFFLYYAFSGKFRTIFWTVIKCRNKYSEDFTKLSMFYPSAQTSMIIETKRKLTKKENFV</sequence>
<keyword evidence="5" id="KW-0297">G-protein coupled receptor</keyword>
<dbReference type="PRINTS" id="PR00237">
    <property type="entry name" value="GPCRRHODOPSN"/>
</dbReference>
<evidence type="ECO:0000313" key="9">
    <source>
        <dbReference type="Proteomes" id="UP001152747"/>
    </source>
</evidence>
<dbReference type="PANTHER" id="PTHR47323:SF2">
    <property type="entry name" value="G-PROTEIN COUPLED RECEPTORS FAMILY 1 PROFILE DOMAIN-CONTAINING PROTEIN"/>
    <property type="match status" value="1"/>
</dbReference>
<feature type="transmembrane region" description="Helical" evidence="6">
    <location>
        <begin position="41"/>
        <end position="61"/>
    </location>
</feature>
<name>A0A9P1ICY4_9PELO</name>
<evidence type="ECO:0000313" key="8">
    <source>
        <dbReference type="EMBL" id="CAI5442548.1"/>
    </source>
</evidence>
<comment type="caution">
    <text evidence="8">The sequence shown here is derived from an EMBL/GenBank/DDBJ whole genome shotgun (WGS) entry which is preliminary data.</text>
</comment>
<evidence type="ECO:0000256" key="5">
    <source>
        <dbReference type="RuleBase" id="RU000688"/>
    </source>
</evidence>